<dbReference type="EMBL" id="JBFDAA010000020">
    <property type="protein sequence ID" value="KAL1115132.1"/>
    <property type="molecule type" value="Genomic_DNA"/>
</dbReference>
<dbReference type="AlphaFoldDB" id="A0ABD0XV32"/>
<comment type="caution">
    <text evidence="3">The sequence shown here is derived from an EMBL/GenBank/DDBJ whole genome shotgun (WGS) entry which is preliminary data.</text>
</comment>
<keyword evidence="2" id="KW-1133">Transmembrane helix</keyword>
<feature type="compositionally biased region" description="Basic and acidic residues" evidence="1">
    <location>
        <begin position="262"/>
        <end position="292"/>
    </location>
</feature>
<evidence type="ECO:0000313" key="3">
    <source>
        <dbReference type="EMBL" id="KAL1115132.1"/>
    </source>
</evidence>
<gene>
    <name evidence="3" type="ORF">AAG570_007163</name>
</gene>
<feature type="region of interest" description="Disordered" evidence="1">
    <location>
        <begin position="176"/>
        <end position="220"/>
    </location>
</feature>
<keyword evidence="2" id="KW-0812">Transmembrane</keyword>
<name>A0ABD0XV32_9HEMI</name>
<keyword evidence="2" id="KW-0472">Membrane</keyword>
<dbReference type="Proteomes" id="UP001558652">
    <property type="component" value="Unassembled WGS sequence"/>
</dbReference>
<keyword evidence="4" id="KW-1185">Reference proteome</keyword>
<evidence type="ECO:0000313" key="4">
    <source>
        <dbReference type="Proteomes" id="UP001558652"/>
    </source>
</evidence>
<evidence type="ECO:0000256" key="1">
    <source>
        <dbReference type="SAM" id="MobiDB-lite"/>
    </source>
</evidence>
<organism evidence="3 4">
    <name type="scientific">Ranatra chinensis</name>
    <dbReference type="NCBI Taxonomy" id="642074"/>
    <lineage>
        <taxon>Eukaryota</taxon>
        <taxon>Metazoa</taxon>
        <taxon>Ecdysozoa</taxon>
        <taxon>Arthropoda</taxon>
        <taxon>Hexapoda</taxon>
        <taxon>Insecta</taxon>
        <taxon>Pterygota</taxon>
        <taxon>Neoptera</taxon>
        <taxon>Paraneoptera</taxon>
        <taxon>Hemiptera</taxon>
        <taxon>Heteroptera</taxon>
        <taxon>Panheteroptera</taxon>
        <taxon>Nepomorpha</taxon>
        <taxon>Nepidae</taxon>
        <taxon>Ranatrinae</taxon>
        <taxon>Ranatra</taxon>
    </lineage>
</organism>
<accession>A0ABD0XV32</accession>
<protein>
    <submittedName>
        <fullName evidence="3">Uncharacterized protein</fullName>
    </submittedName>
</protein>
<proteinExistence type="predicted"/>
<sequence>MVRITTPGESLRLDSNLLAPDWTYHAVSEGAGIPEVTPVDGEYREWEHYSNEEITRLYKGWVEEDREDTRGLGVVSGVPKVRGPLLPVPGRLPLQRCPHSGLVIVINNDESRSDGILTESVAIWFLLLSLGLGLFLLSWAGRAASSVREEALRCLRPDVILLTMAAIRRATLDTQRPRTILSSSSPPETQVGGGERRTSPGPLLPKDRRETSGWEGFGDGGAAAVAGKESQLLTDDLRLAIRPEECATAAATRRNLPSPVHASERPPRSRLDFEEFDVENERGVGRDSERLR</sequence>
<evidence type="ECO:0000256" key="2">
    <source>
        <dbReference type="SAM" id="Phobius"/>
    </source>
</evidence>
<feature type="transmembrane region" description="Helical" evidence="2">
    <location>
        <begin position="121"/>
        <end position="140"/>
    </location>
</feature>
<feature type="region of interest" description="Disordered" evidence="1">
    <location>
        <begin position="250"/>
        <end position="292"/>
    </location>
</feature>
<reference evidence="3 4" key="1">
    <citation type="submission" date="2024-07" db="EMBL/GenBank/DDBJ databases">
        <title>Chromosome-level genome assembly of the water stick insect Ranatra chinensis (Heteroptera: Nepidae).</title>
        <authorList>
            <person name="Liu X."/>
        </authorList>
    </citation>
    <scope>NUCLEOTIDE SEQUENCE [LARGE SCALE GENOMIC DNA]</scope>
    <source>
        <strain evidence="3">Cailab_2021Rc</strain>
        <tissue evidence="3">Muscle</tissue>
    </source>
</reference>